<dbReference type="OrthoDB" id="9784784at2"/>
<evidence type="ECO:0000313" key="2">
    <source>
        <dbReference type="EMBL" id="ANY71263.1"/>
    </source>
</evidence>
<organism evidence="2">
    <name type="scientific">Paenibacillus ihbetae</name>
    <dbReference type="NCBI Taxonomy" id="1870820"/>
    <lineage>
        <taxon>Bacteria</taxon>
        <taxon>Bacillati</taxon>
        <taxon>Bacillota</taxon>
        <taxon>Bacilli</taxon>
        <taxon>Bacillales</taxon>
        <taxon>Paenibacillaceae</taxon>
        <taxon>Paenibacillus</taxon>
    </lineage>
</organism>
<dbReference type="Pfam" id="PF12730">
    <property type="entry name" value="ABC2_membrane_4"/>
    <property type="match status" value="1"/>
</dbReference>
<feature type="transmembrane region" description="Helical" evidence="1">
    <location>
        <begin position="206"/>
        <end position="223"/>
    </location>
</feature>
<dbReference type="Proteomes" id="UP000189059">
    <property type="component" value="Unassembled WGS sequence"/>
</dbReference>
<feature type="transmembrane region" description="Helical" evidence="1">
    <location>
        <begin position="150"/>
        <end position="171"/>
    </location>
</feature>
<dbReference type="EMBL" id="MRVI01000001">
    <property type="protein sequence ID" value="OOC61374.1"/>
    <property type="molecule type" value="Genomic_DNA"/>
</dbReference>
<dbReference type="KEGG" id="pib:BBD41_00925"/>
<evidence type="ECO:0000313" key="4">
    <source>
        <dbReference type="Proteomes" id="UP000189059"/>
    </source>
</evidence>
<sequence length="232" mass="26109">MAKLIELEWRKLDQKKVIGEVIVYWVIIMFLPTFFLKVVFADMAFVDFSESYASALELMLPIQMGLLLFGASMINHVFIEEYKNKTMSLSFGYPISRKKLVMAKVCFIFLAVFLCTLVSFVLSGITTYVIDQIFDVIHGQPTMEDFMAFTVRSIVHSAVVALISFVPLFLFGIWKRAVIPTVICAVFLAQFPNFTGLLHITLNTDMLYGVLSLIGVASVYLSVAKVNQVGDI</sequence>
<reference evidence="3 4" key="2">
    <citation type="submission" date="2016-12" db="EMBL/GenBank/DDBJ databases">
        <title>Genome sequencing and description of Paenibacillus sp. nov. from high altitude lake in the Indian Trans- Himalayas.</title>
        <authorList>
            <person name="Kiran S."/>
            <person name="Swarnkar M.K."/>
            <person name="Rana A."/>
            <person name="Tewari R."/>
            <person name="Gulati A."/>
        </authorList>
    </citation>
    <scope>NUCLEOTIDE SEQUENCE [LARGE SCALE GENOMIC DNA]</scope>
    <source>
        <strain evidence="3 4">IHBB 9951</strain>
    </source>
</reference>
<accession>A0A1B2DU72</accession>
<gene>
    <name evidence="3" type="ORF">BBD40_05425</name>
    <name evidence="2" type="ORF">BBD41_00925</name>
</gene>
<dbReference type="EMBL" id="CP016809">
    <property type="protein sequence ID" value="ANY71263.1"/>
    <property type="molecule type" value="Genomic_DNA"/>
</dbReference>
<feature type="transmembrane region" description="Helical" evidence="1">
    <location>
        <begin position="21"/>
        <end position="40"/>
    </location>
</feature>
<name>A0A1B2DU72_9BACL</name>
<reference evidence="2" key="1">
    <citation type="submission" date="2016-08" db="EMBL/GenBank/DDBJ databases">
        <title>Complete Genome Seqeunce of Paenibacillus sp. nov. IHBB 9852 from high altitute lake of Indian trans-Himalayas.</title>
        <authorList>
            <person name="Kiran S."/>
            <person name="Swarnkar M.K."/>
            <person name="Rana A."/>
            <person name="Tewari R."/>
            <person name="Gulati A."/>
        </authorList>
    </citation>
    <scope>NUCLEOTIDE SEQUENCE [LARGE SCALE GENOMIC DNA]</scope>
    <source>
        <strain evidence="2">IHBB 9852</strain>
    </source>
</reference>
<feature type="transmembrane region" description="Helical" evidence="1">
    <location>
        <begin position="100"/>
        <end position="130"/>
    </location>
</feature>
<evidence type="ECO:0000313" key="3">
    <source>
        <dbReference type="EMBL" id="OOC61374.1"/>
    </source>
</evidence>
<feature type="transmembrane region" description="Helical" evidence="1">
    <location>
        <begin position="60"/>
        <end position="79"/>
    </location>
</feature>
<keyword evidence="1" id="KW-0812">Transmembrane</keyword>
<evidence type="ECO:0000256" key="1">
    <source>
        <dbReference type="SAM" id="Phobius"/>
    </source>
</evidence>
<keyword evidence="4" id="KW-1185">Reference proteome</keyword>
<keyword evidence="1" id="KW-0472">Membrane</keyword>
<feature type="transmembrane region" description="Helical" evidence="1">
    <location>
        <begin position="178"/>
        <end position="200"/>
    </location>
</feature>
<keyword evidence="1" id="KW-1133">Transmembrane helix</keyword>
<proteinExistence type="predicted"/>
<dbReference type="AlphaFoldDB" id="A0A1B2DU72"/>
<protein>
    <submittedName>
        <fullName evidence="3">ABC transporter permease</fullName>
    </submittedName>
</protein>
<dbReference type="RefSeq" id="WP_077566076.1">
    <property type="nucleotide sequence ID" value="NZ_CP016809.1"/>
</dbReference>